<proteinExistence type="predicted"/>
<dbReference type="Pfam" id="PF06059">
    <property type="entry name" value="DUF930"/>
    <property type="match status" value="1"/>
</dbReference>
<organism evidence="1 2">
    <name type="scientific">Mesorhizobium robiniae</name>
    <dbReference type="NCBI Taxonomy" id="559315"/>
    <lineage>
        <taxon>Bacteria</taxon>
        <taxon>Pseudomonadati</taxon>
        <taxon>Pseudomonadota</taxon>
        <taxon>Alphaproteobacteria</taxon>
        <taxon>Hyphomicrobiales</taxon>
        <taxon>Phyllobacteriaceae</taxon>
        <taxon>Mesorhizobium</taxon>
    </lineage>
</organism>
<name>A0ABV2GQQ2_9HYPH</name>
<comment type="caution">
    <text evidence="1">The sequence shown here is derived from an EMBL/GenBank/DDBJ whole genome shotgun (WGS) entry which is preliminary data.</text>
</comment>
<gene>
    <name evidence="1" type="ORF">ABID19_003648</name>
</gene>
<accession>A0ABV2GQQ2</accession>
<sequence>MTIARQVSKPRSGRLHGSWLLSERDDCFLHPNMMLLAPMKKLCLTVLASVTLSWPASAMDSALRAGLLKLDPQTRLEQRCDAEVLDRITHDDRKYKADRVVAYAFAMPEMSTDAITSPGAAFRSKGQWYRLKYKCQTAPDHMQVLDFRYRIGEEIPESDWSKYNLYD</sequence>
<evidence type="ECO:0000313" key="1">
    <source>
        <dbReference type="EMBL" id="MET3580609.1"/>
    </source>
</evidence>
<dbReference type="Proteomes" id="UP001549204">
    <property type="component" value="Unassembled WGS sequence"/>
</dbReference>
<evidence type="ECO:0008006" key="3">
    <source>
        <dbReference type="Google" id="ProtNLM"/>
    </source>
</evidence>
<evidence type="ECO:0000313" key="2">
    <source>
        <dbReference type="Proteomes" id="UP001549204"/>
    </source>
</evidence>
<dbReference type="EMBL" id="JBEPMC010000006">
    <property type="protein sequence ID" value="MET3580609.1"/>
    <property type="molecule type" value="Genomic_DNA"/>
</dbReference>
<keyword evidence="2" id="KW-1185">Reference proteome</keyword>
<protein>
    <recommendedName>
        <fullName evidence="3">DUF930 domain-containing protein</fullName>
    </recommendedName>
</protein>
<reference evidence="1 2" key="1">
    <citation type="submission" date="2024-06" db="EMBL/GenBank/DDBJ databases">
        <title>Genomic Encyclopedia of Type Strains, Phase IV (KMG-IV): sequencing the most valuable type-strain genomes for metagenomic binning, comparative biology and taxonomic classification.</title>
        <authorList>
            <person name="Goeker M."/>
        </authorList>
    </citation>
    <scope>NUCLEOTIDE SEQUENCE [LARGE SCALE GENOMIC DNA]</scope>
    <source>
        <strain evidence="1 2">DSM 100022</strain>
    </source>
</reference>
<dbReference type="InterPro" id="IPR009273">
    <property type="entry name" value="DUF930"/>
</dbReference>